<evidence type="ECO:0000313" key="2">
    <source>
        <dbReference type="Proteomes" id="UP000187209"/>
    </source>
</evidence>
<proteinExistence type="predicted"/>
<comment type="caution">
    <text evidence="1">The sequence shown here is derived from an EMBL/GenBank/DDBJ whole genome shotgun (WGS) entry which is preliminary data.</text>
</comment>
<dbReference type="EMBL" id="MPUH01000043">
    <property type="protein sequence ID" value="OMJ93406.1"/>
    <property type="molecule type" value="Genomic_DNA"/>
</dbReference>
<dbReference type="Proteomes" id="UP000187209">
    <property type="component" value="Unassembled WGS sequence"/>
</dbReference>
<reference evidence="1 2" key="1">
    <citation type="submission" date="2016-11" db="EMBL/GenBank/DDBJ databases">
        <title>The macronuclear genome of Stentor coeruleus: a giant cell with tiny introns.</title>
        <authorList>
            <person name="Slabodnick M."/>
            <person name="Ruby J.G."/>
            <person name="Reiff S.B."/>
            <person name="Swart E.C."/>
            <person name="Gosai S."/>
            <person name="Prabakaran S."/>
            <person name="Witkowska E."/>
            <person name="Larue G.E."/>
            <person name="Fisher S."/>
            <person name="Freeman R.M."/>
            <person name="Gunawardena J."/>
            <person name="Chu W."/>
            <person name="Stover N.A."/>
            <person name="Gregory B.D."/>
            <person name="Nowacki M."/>
            <person name="Derisi J."/>
            <person name="Roy S.W."/>
            <person name="Marshall W.F."/>
            <person name="Sood P."/>
        </authorList>
    </citation>
    <scope>NUCLEOTIDE SEQUENCE [LARGE SCALE GENOMIC DNA]</scope>
    <source>
        <strain evidence="1">WM001</strain>
    </source>
</reference>
<evidence type="ECO:0000313" key="1">
    <source>
        <dbReference type="EMBL" id="OMJ93406.1"/>
    </source>
</evidence>
<sequence length="2131" mass="235378">MFFISLLTFVSSLDFGTKDDMDPGHISWPRSLWSINPISLSSNHAGDLADITFTFCPSSTLSSGIFYVEFPNGFTETSRSLSGISFISGEDISVTITSVQLPDTEGVYGPLIIMTRVAEKGNIVDINKIFSTIPISDKKSSAKANSLSINFQDPDTVYISSSCSLIFNFTLTQDLWNHDLLTLIVDSHFTLNNPICQSLVGFFVGVDSQDSSLLSCVFDNEEYKLYIYGFNEDLVLAITSSTGSAEVSILITGFINPPSSYPASDFTWELSIQRYGTFVVIEKYIGNGPTVIPGYININSWEPHSYLKSSEIVSGQVVYMDLIITLEHNVPKDGALYITFSGVDIKNTIYLSDATQTTTTGTSNYLFISPFIGGNCILTTVKITCNNFYDDITPGTYTVATLPKFTGTSASLVLIITTDSLGNLIDINLERTKIFYPRVTSHQMPTFYSVFFATDNTGIYTADTMDDAILYLGFKVPVAVPKTVSLTLHFPVSLSSEKDFLFGTIGSVKAKLLSSSTPVVGYNFLTGSLIGLSDAVVSSNSIEISLSGLLSSITANYYIYIYLTFDSASTMPAFSLPMTATNTATRYEATLNFTIGDIIYKASQILTILPTDLGATASLLCTSQGILGVPLTITFTPPLSYSLDSGTKLIVEVLFDNNYSNDLDSGITGSYPGYTSLDKVTFELVSGSVAKVQMLGLGSVSSTSTYVFTFPIGQMISNLNIDVKLYFVMGDRVDIEYLIMMTTIGKTGTAIASSWASVISTTQSVTAVAPDYPLISTMFSMQISPFTLLGTYTSGYIGVILPFGFSVTKATVTLTSDTGLISTVLYSFTSSNPNFKFPSIYFELTGSITVSPITPSITLSTFTSPPYSYTLKPYLFLAPATEGQCIYQGYGNDIIITPSPLLTPISTPDTIKAKGPDSLVTTISVGFTISFAISGGALEFQVNHDWEIIDSLTEPSISGISGSYVITRSGYFYTIIGFNIIKASTSVTFTLTDISPPVTIGSTGHFLTINTYADDTKTMMVETWTDTLLSSCNVVSSEGGGSSSFTDVSVFPNSAGAQDVYLYIEFILPHTLPRTATISIYSALNYYTGTGDQSENCWISVKYSSCIIVDEVLIITLADTYTGGDSIRMLLDIAFDLPDTIGKTTDGFAVISSFNGITVDSDSLFIFDDSQKLTIQSAPYEVITLAPTPLSIFPSNEGETAKYIFAFSVNTTIEIEDSFLFSFPFEFDAYVGNPINKYQWGDPYSYYLNCSSFALSTIVCKVDHWNMIISGFVKKLAANVEIDLNVTYIRNPAYTGRIFNDISLYLYNSEKVKAVKNDYSGAAVSKAGQRTRFRNITLSEPKLQSTADYTFTFYLDATSLVSGDSLIIQFPSQFSLSRDNPNYFRCSGTWSDQSPTSLDRSHISWNSKSKYCYINDLNQAVWPIFEEKNFVTTDLVVLEILEVKNPEWGYSRSIDIQYGDPNVFGDKDIWIMKFEVLTYSGRYLRYMSRSYFLEHSCFLGYYSGGESATVNSFSAFSLSNAINLNPGSQTDDIQISISSSHLKAKKLIFQCSNDDKNQIRLTFTSSLDNFIMTREKTSISFRVSAPISSENSLNYIEWSLQEVSLDGLVHPAYVSPVKTLVEVYNHESLTFSIGIINTVYLNSVNVPVKVSTPNAPDSDIIIALGLLDSNIKGINFTPSALLFTKDINELYFSIYVNNSTFTGKTNIAIYIGFTITGTDSSRYKPISPISFTISSINNTESSQITLLTYADLKQTSLSIRLKVNTACNIYYIFGPNDLSFPSFEYLSTNLPSLESLTVSSIDQKIYEYFDTLDNIPNNRESWTDYQKRIFRNFMQQTWYGQMYVDAGTTLDIFSISWLWAGTQYKVVVYADNKSGYYNNASFTQSTLDMNPAMRVYIKFKSYVNPIYEPVVWNALGLSLGVLTDMLTDFEYADDVFSWIFNADRASPLSPQTLYASFDSGVMKSNLNYAKIYSDFTLDYEVLQRSDHIVPKWISNPMIVEVGNDYLMVNVTVDNKGVVCCVAQKTEEIGVLYTYQIYAGLGRNNSAVQGTCIDVRNETLEEFYIFGLEDKTEYNVSCTACSEYPVWPDCRDDYYSFVASTLASVNLTSDISFGEQRKIVFWVLSLLMIIIG</sequence>
<protein>
    <submittedName>
        <fullName evidence="1">Uncharacterized protein</fullName>
    </submittedName>
</protein>
<organism evidence="1 2">
    <name type="scientific">Stentor coeruleus</name>
    <dbReference type="NCBI Taxonomy" id="5963"/>
    <lineage>
        <taxon>Eukaryota</taxon>
        <taxon>Sar</taxon>
        <taxon>Alveolata</taxon>
        <taxon>Ciliophora</taxon>
        <taxon>Postciliodesmatophora</taxon>
        <taxon>Heterotrichea</taxon>
        <taxon>Heterotrichida</taxon>
        <taxon>Stentoridae</taxon>
        <taxon>Stentor</taxon>
    </lineage>
</organism>
<keyword evidence="2" id="KW-1185">Reference proteome</keyword>
<accession>A0A1R2CWN8</accession>
<gene>
    <name evidence="1" type="ORF">SteCoe_3649</name>
</gene>
<name>A0A1R2CWN8_9CILI</name>